<proteinExistence type="predicted"/>
<evidence type="ECO:0000313" key="1">
    <source>
        <dbReference type="EMBL" id="KAJ0079791.1"/>
    </source>
</evidence>
<protein>
    <submittedName>
        <fullName evidence="1">Uncharacterized protein</fullName>
    </submittedName>
</protein>
<comment type="caution">
    <text evidence="1">The sequence shown here is derived from an EMBL/GenBank/DDBJ whole genome shotgun (WGS) entry which is preliminary data.</text>
</comment>
<gene>
    <name evidence="1" type="ORF">Patl1_24227</name>
</gene>
<dbReference type="EMBL" id="CM047909">
    <property type="protein sequence ID" value="KAJ0079791.1"/>
    <property type="molecule type" value="Genomic_DNA"/>
</dbReference>
<keyword evidence="2" id="KW-1185">Reference proteome</keyword>
<dbReference type="Proteomes" id="UP001164250">
    <property type="component" value="Chromosome 13"/>
</dbReference>
<sequence>MKKEINVTNCKRRHHAAARRPSSHRLFTLAGACVCKTTMTEPGVVVQVKEKIELTDAKNKIFDSLLNTLHHFNLKTELCVAVGWLLGIECYDIDIALDNMLGSEFANKVMNIHKSLEKFLSLIPFLISTEEIKLVEVDWGRELVDDFVPSKLRVLTGLEKVWDVKPSVNGKDIMNVLQLKSRGPLVREWQQKLLAWQLAHPSGTGEGCLDWMKQTHSKCEAGAQQFS</sequence>
<organism evidence="1 2">
    <name type="scientific">Pistacia atlantica</name>
    <dbReference type="NCBI Taxonomy" id="434234"/>
    <lineage>
        <taxon>Eukaryota</taxon>
        <taxon>Viridiplantae</taxon>
        <taxon>Streptophyta</taxon>
        <taxon>Embryophyta</taxon>
        <taxon>Tracheophyta</taxon>
        <taxon>Spermatophyta</taxon>
        <taxon>Magnoliopsida</taxon>
        <taxon>eudicotyledons</taxon>
        <taxon>Gunneridae</taxon>
        <taxon>Pentapetalae</taxon>
        <taxon>rosids</taxon>
        <taxon>malvids</taxon>
        <taxon>Sapindales</taxon>
        <taxon>Anacardiaceae</taxon>
        <taxon>Pistacia</taxon>
    </lineage>
</organism>
<reference evidence="2" key="1">
    <citation type="journal article" date="2023" name="G3 (Bethesda)">
        <title>Genome assembly and association tests identify interacting loci associated with vigor, precocity, and sex in interspecific pistachio rootstocks.</title>
        <authorList>
            <person name="Palmer W."/>
            <person name="Jacygrad E."/>
            <person name="Sagayaradj S."/>
            <person name="Cavanaugh K."/>
            <person name="Han R."/>
            <person name="Bertier L."/>
            <person name="Beede B."/>
            <person name="Kafkas S."/>
            <person name="Golino D."/>
            <person name="Preece J."/>
            <person name="Michelmore R."/>
        </authorList>
    </citation>
    <scope>NUCLEOTIDE SEQUENCE [LARGE SCALE GENOMIC DNA]</scope>
</reference>
<accession>A0ACC1A038</accession>
<evidence type="ECO:0000313" key="2">
    <source>
        <dbReference type="Proteomes" id="UP001164250"/>
    </source>
</evidence>
<name>A0ACC1A038_9ROSI</name>